<proteinExistence type="predicted"/>
<protein>
    <submittedName>
        <fullName evidence="4">Uncharacterized protein</fullName>
    </submittedName>
</protein>
<dbReference type="VEuPathDB" id="FungiDB:H310_13220"/>
<feature type="repeat" description="ANK" evidence="3">
    <location>
        <begin position="143"/>
        <end position="175"/>
    </location>
</feature>
<dbReference type="PANTHER" id="PTHR24171:SF9">
    <property type="entry name" value="ANKYRIN REPEAT DOMAIN-CONTAINING PROTEIN 39"/>
    <property type="match status" value="1"/>
</dbReference>
<dbReference type="RefSeq" id="XP_008878863.1">
    <property type="nucleotide sequence ID" value="XM_008880641.1"/>
</dbReference>
<dbReference type="AlphaFoldDB" id="A0A024TG36"/>
<organism evidence="4">
    <name type="scientific">Aphanomyces invadans</name>
    <dbReference type="NCBI Taxonomy" id="157072"/>
    <lineage>
        <taxon>Eukaryota</taxon>
        <taxon>Sar</taxon>
        <taxon>Stramenopiles</taxon>
        <taxon>Oomycota</taxon>
        <taxon>Saprolegniomycetes</taxon>
        <taxon>Saprolegniales</taxon>
        <taxon>Verrucalvaceae</taxon>
        <taxon>Aphanomyces</taxon>
    </lineage>
</organism>
<dbReference type="eggNOG" id="KOG4412">
    <property type="taxonomic scope" value="Eukaryota"/>
</dbReference>
<dbReference type="Gene3D" id="1.25.40.20">
    <property type="entry name" value="Ankyrin repeat-containing domain"/>
    <property type="match status" value="3"/>
</dbReference>
<evidence type="ECO:0000256" key="3">
    <source>
        <dbReference type="PROSITE-ProRule" id="PRU00023"/>
    </source>
</evidence>
<dbReference type="EMBL" id="KI913999">
    <property type="protein sequence ID" value="ETV92556.1"/>
    <property type="molecule type" value="Genomic_DNA"/>
</dbReference>
<dbReference type="Pfam" id="PF00023">
    <property type="entry name" value="Ank"/>
    <property type="match status" value="1"/>
</dbReference>
<dbReference type="OrthoDB" id="59416at2759"/>
<dbReference type="GeneID" id="20090270"/>
<dbReference type="PROSITE" id="PS50297">
    <property type="entry name" value="ANK_REP_REGION"/>
    <property type="match status" value="3"/>
</dbReference>
<dbReference type="PROSITE" id="PS50088">
    <property type="entry name" value="ANK_REPEAT"/>
    <property type="match status" value="4"/>
</dbReference>
<dbReference type="SMART" id="SM00248">
    <property type="entry name" value="ANK"/>
    <property type="match status" value="5"/>
</dbReference>
<gene>
    <name evidence="4" type="ORF">H310_13220</name>
</gene>
<evidence type="ECO:0000256" key="1">
    <source>
        <dbReference type="ARBA" id="ARBA00022737"/>
    </source>
</evidence>
<sequence>MASLCIAARSGDLTEVKKLVESGYNPNAVDEDERTALHWASSSGHLDVVEYLAEMTQIDRQDDSGWTALMSATSAGHVDVVSHLLSKGANANLANENGQIPLHYHKGRQEIAELIVDATRNINHADRSGATPLTKALGGRPSPGNTPLHIALLEGHDGIAALLVEHGANIHATNKQKQSCLDVASRVFRQRILAAPC</sequence>
<keyword evidence="2 3" id="KW-0040">ANK repeat</keyword>
<reference evidence="4" key="1">
    <citation type="submission" date="2013-12" db="EMBL/GenBank/DDBJ databases">
        <title>The Genome Sequence of Aphanomyces invadans NJM9701.</title>
        <authorList>
            <consortium name="The Broad Institute Genomics Platform"/>
            <person name="Russ C."/>
            <person name="Tyler B."/>
            <person name="van West P."/>
            <person name="Dieguez-Uribeondo J."/>
            <person name="Young S.K."/>
            <person name="Zeng Q."/>
            <person name="Gargeya S."/>
            <person name="Fitzgerald M."/>
            <person name="Abouelleil A."/>
            <person name="Alvarado L."/>
            <person name="Chapman S.B."/>
            <person name="Gainer-Dewar J."/>
            <person name="Goldberg J."/>
            <person name="Griggs A."/>
            <person name="Gujja S."/>
            <person name="Hansen M."/>
            <person name="Howarth C."/>
            <person name="Imamovic A."/>
            <person name="Ireland A."/>
            <person name="Larimer J."/>
            <person name="McCowan C."/>
            <person name="Murphy C."/>
            <person name="Pearson M."/>
            <person name="Poon T.W."/>
            <person name="Priest M."/>
            <person name="Roberts A."/>
            <person name="Saif S."/>
            <person name="Shea T."/>
            <person name="Sykes S."/>
            <person name="Wortman J."/>
            <person name="Nusbaum C."/>
            <person name="Birren B."/>
        </authorList>
    </citation>
    <scope>NUCLEOTIDE SEQUENCE [LARGE SCALE GENOMIC DNA]</scope>
    <source>
        <strain evidence="4">NJM9701</strain>
    </source>
</reference>
<keyword evidence="1" id="KW-0677">Repeat</keyword>
<dbReference type="STRING" id="157072.A0A024TG36"/>
<feature type="repeat" description="ANK" evidence="3">
    <location>
        <begin position="32"/>
        <end position="54"/>
    </location>
</feature>
<feature type="repeat" description="ANK" evidence="3">
    <location>
        <begin position="1"/>
        <end position="31"/>
    </location>
</feature>
<name>A0A024TG36_9STRA</name>
<dbReference type="PANTHER" id="PTHR24171">
    <property type="entry name" value="ANKYRIN REPEAT DOMAIN-CONTAINING PROTEIN 39-RELATED"/>
    <property type="match status" value="1"/>
</dbReference>
<feature type="repeat" description="ANK" evidence="3">
    <location>
        <begin position="64"/>
        <end position="96"/>
    </location>
</feature>
<evidence type="ECO:0000256" key="2">
    <source>
        <dbReference type="ARBA" id="ARBA00023043"/>
    </source>
</evidence>
<dbReference type="InterPro" id="IPR036770">
    <property type="entry name" value="Ankyrin_rpt-contain_sf"/>
</dbReference>
<dbReference type="PRINTS" id="PR01415">
    <property type="entry name" value="ANKYRIN"/>
</dbReference>
<dbReference type="InterPro" id="IPR002110">
    <property type="entry name" value="Ankyrin_rpt"/>
</dbReference>
<dbReference type="SUPFAM" id="SSF48403">
    <property type="entry name" value="Ankyrin repeat"/>
    <property type="match status" value="1"/>
</dbReference>
<accession>A0A024TG36</accession>
<evidence type="ECO:0000313" key="4">
    <source>
        <dbReference type="EMBL" id="ETV92556.1"/>
    </source>
</evidence>
<dbReference type="Pfam" id="PF12796">
    <property type="entry name" value="Ank_2"/>
    <property type="match status" value="1"/>
</dbReference>